<evidence type="ECO:0000313" key="3">
    <source>
        <dbReference type="Proteomes" id="UP000093514"/>
    </source>
</evidence>
<reference evidence="2 3" key="2">
    <citation type="submission" date="2016-08" db="EMBL/GenBank/DDBJ databases">
        <title>Orenia metallireducens sp. nov. strain Z6, a Novel Metal-reducing Firmicute from the Deep Subsurface.</title>
        <authorList>
            <person name="Maxim B.I."/>
            <person name="Kenneth K."/>
            <person name="Flynn T.M."/>
            <person name="Oloughlin E.J."/>
            <person name="Locke R.A."/>
            <person name="Weber J.R."/>
            <person name="Egan S.M."/>
            <person name="Mackie R.I."/>
            <person name="Cann I.K."/>
        </authorList>
    </citation>
    <scope>NUCLEOTIDE SEQUENCE [LARGE SCALE GENOMIC DNA]</scope>
    <source>
        <strain evidence="2 3">Z6</strain>
    </source>
</reference>
<gene>
    <name evidence="2" type="ORF">U472_03250</name>
</gene>
<protein>
    <submittedName>
        <fullName evidence="2">Uncharacterized protein</fullName>
    </submittedName>
</protein>
<sequence>MSKSTENNKKVLEMLRAKFSGVETDTQNIELSELNNEIEETKKELEQVTKDYQALEKEKMEEAKNHKVVKFDSRQQVKTMLLLKQSDEHSKMKKLEKKLNQLEKTKANYLQSDEVKEVLAEAKKKALVEELKKEGLI</sequence>
<evidence type="ECO:0000256" key="1">
    <source>
        <dbReference type="SAM" id="Coils"/>
    </source>
</evidence>
<organism evidence="2 3">
    <name type="scientific">Orenia metallireducens</name>
    <dbReference type="NCBI Taxonomy" id="1413210"/>
    <lineage>
        <taxon>Bacteria</taxon>
        <taxon>Bacillati</taxon>
        <taxon>Bacillota</taxon>
        <taxon>Clostridia</taxon>
        <taxon>Halanaerobiales</taxon>
        <taxon>Halobacteroidaceae</taxon>
        <taxon>Orenia</taxon>
    </lineage>
</organism>
<feature type="coiled-coil region" evidence="1">
    <location>
        <begin position="24"/>
        <end position="112"/>
    </location>
</feature>
<comment type="caution">
    <text evidence="2">The sequence shown here is derived from an EMBL/GenBank/DDBJ whole genome shotgun (WGS) entry which is preliminary data.</text>
</comment>
<dbReference type="AlphaFoldDB" id="A0A1C0AB71"/>
<keyword evidence="1" id="KW-0175">Coiled coil</keyword>
<dbReference type="Proteomes" id="UP000093514">
    <property type="component" value="Unassembled WGS sequence"/>
</dbReference>
<reference evidence="3" key="1">
    <citation type="submission" date="2016-07" db="EMBL/GenBank/DDBJ databases">
        <authorList>
            <person name="Florea S."/>
            <person name="Webb J.S."/>
            <person name="Jaromczyk J."/>
            <person name="Schardl C.L."/>
        </authorList>
    </citation>
    <scope>NUCLEOTIDE SEQUENCE [LARGE SCALE GENOMIC DNA]</scope>
    <source>
        <strain evidence="3">Z6</strain>
    </source>
</reference>
<evidence type="ECO:0000313" key="2">
    <source>
        <dbReference type="EMBL" id="OCL27584.1"/>
    </source>
</evidence>
<dbReference type="RefSeq" id="WP_068715472.1">
    <property type="nucleotide sequence ID" value="NZ_LWDV01000007.1"/>
</dbReference>
<name>A0A1C0AB71_9FIRM</name>
<keyword evidence="3" id="KW-1185">Reference proteome</keyword>
<dbReference type="EMBL" id="LWDV01000007">
    <property type="protein sequence ID" value="OCL27584.1"/>
    <property type="molecule type" value="Genomic_DNA"/>
</dbReference>
<proteinExistence type="predicted"/>
<accession>A0A1C0AB71</accession>